<dbReference type="PIRSF" id="PIRSF006170">
    <property type="entry name" value="YfgM"/>
    <property type="match status" value="1"/>
</dbReference>
<name>A0A927GVP3_9GAMM</name>
<evidence type="ECO:0000256" key="1">
    <source>
        <dbReference type="ARBA" id="ARBA00004401"/>
    </source>
</evidence>
<proteinExistence type="inferred from homology"/>
<dbReference type="Gene3D" id="1.25.40.10">
    <property type="entry name" value="Tetratricopeptide repeat domain"/>
    <property type="match status" value="1"/>
</dbReference>
<keyword evidence="11" id="KW-1185">Reference proteome</keyword>
<dbReference type="GO" id="GO:0005886">
    <property type="term" value="C:plasma membrane"/>
    <property type="evidence" value="ECO:0007669"/>
    <property type="project" value="UniProtKB-SubCell"/>
</dbReference>
<protein>
    <recommendedName>
        <fullName evidence="8">Ancillary SecYEG translocon subunit</fullName>
    </recommendedName>
</protein>
<comment type="subcellular location">
    <subcellularLocation>
        <location evidence="1">Cell membrane</location>
        <topology evidence="1">Single-pass type II membrane protein</topology>
    </subcellularLocation>
</comment>
<evidence type="ECO:0000256" key="5">
    <source>
        <dbReference type="ARBA" id="ARBA00023136"/>
    </source>
</evidence>
<evidence type="ECO:0000259" key="9">
    <source>
        <dbReference type="Pfam" id="PF09976"/>
    </source>
</evidence>
<keyword evidence="6" id="KW-0143">Chaperone</keyword>
<evidence type="ECO:0000313" key="10">
    <source>
        <dbReference type="EMBL" id="MBD2858288.1"/>
    </source>
</evidence>
<sequence>METYRTEEEQVKAIKSWWRDNGKQTVIGIALALGLVFGWKFWQGHSAERSADASVIFDQLMQADEFVRRDGSKLGTAKQLAAALKSEFSSVAYGQYGALMLAKYAVQEGDYATAEAELNWVLAKKPAVELAGQAQMRLAQIKFAQADYAGARSQLDAIKSGYAAEIAELRGDIALAEGDEKAALEFYVQAQSLNRAQELPSNNPLLPMKISNLKNVQKPVTVAQETK</sequence>
<accession>A0A927GVP3</accession>
<evidence type="ECO:0000256" key="4">
    <source>
        <dbReference type="ARBA" id="ARBA00022989"/>
    </source>
</evidence>
<keyword evidence="2" id="KW-1003">Cell membrane</keyword>
<dbReference type="EMBL" id="JACXLD010000002">
    <property type="protein sequence ID" value="MBD2858288.1"/>
    <property type="molecule type" value="Genomic_DNA"/>
</dbReference>
<dbReference type="GO" id="GO:0044877">
    <property type="term" value="F:protein-containing complex binding"/>
    <property type="evidence" value="ECO:0007669"/>
    <property type="project" value="InterPro"/>
</dbReference>
<gene>
    <name evidence="10" type="ORF">IB286_04640</name>
</gene>
<dbReference type="InterPro" id="IPR018704">
    <property type="entry name" value="SecYEG/CpoB_TPR"/>
</dbReference>
<keyword evidence="5" id="KW-0472">Membrane</keyword>
<dbReference type="AlphaFoldDB" id="A0A927GVP3"/>
<keyword evidence="3" id="KW-0812">Transmembrane</keyword>
<organism evidence="10 11">
    <name type="scientific">Spongiibacter pelagi</name>
    <dbReference type="NCBI Taxonomy" id="2760804"/>
    <lineage>
        <taxon>Bacteria</taxon>
        <taxon>Pseudomonadati</taxon>
        <taxon>Pseudomonadota</taxon>
        <taxon>Gammaproteobacteria</taxon>
        <taxon>Cellvibrionales</taxon>
        <taxon>Spongiibacteraceae</taxon>
        <taxon>Spongiibacter</taxon>
    </lineage>
</organism>
<evidence type="ECO:0000256" key="6">
    <source>
        <dbReference type="ARBA" id="ARBA00023186"/>
    </source>
</evidence>
<dbReference type="PANTHER" id="PTHR38035">
    <property type="entry name" value="UPF0070 PROTEIN YFGM"/>
    <property type="match status" value="1"/>
</dbReference>
<evidence type="ECO:0000256" key="7">
    <source>
        <dbReference type="ARBA" id="ARBA00024197"/>
    </source>
</evidence>
<keyword evidence="4" id="KW-1133">Transmembrane helix</keyword>
<comment type="similarity">
    <text evidence="7">Belongs to the YfgM family.</text>
</comment>
<feature type="domain" description="Ancillary SecYEG translocon subunit/Cell division coordinator CpoB TPR" evidence="9">
    <location>
        <begin position="15"/>
        <end position="214"/>
    </location>
</feature>
<dbReference type="InterPro" id="IPR011990">
    <property type="entry name" value="TPR-like_helical_dom_sf"/>
</dbReference>
<dbReference type="InterPro" id="IPR026039">
    <property type="entry name" value="YfgM"/>
</dbReference>
<reference evidence="10" key="1">
    <citation type="submission" date="2020-09" db="EMBL/GenBank/DDBJ databases">
        <authorList>
            <person name="Yoon J.-W."/>
        </authorList>
    </citation>
    <scope>NUCLEOTIDE SEQUENCE</scope>
    <source>
        <strain evidence="10">KMU-158</strain>
    </source>
</reference>
<evidence type="ECO:0000256" key="8">
    <source>
        <dbReference type="ARBA" id="ARBA00024235"/>
    </source>
</evidence>
<dbReference type="Proteomes" id="UP000610558">
    <property type="component" value="Unassembled WGS sequence"/>
</dbReference>
<evidence type="ECO:0000256" key="3">
    <source>
        <dbReference type="ARBA" id="ARBA00022692"/>
    </source>
</evidence>
<dbReference type="Pfam" id="PF09976">
    <property type="entry name" value="TPR_21"/>
    <property type="match status" value="1"/>
</dbReference>
<evidence type="ECO:0000256" key="2">
    <source>
        <dbReference type="ARBA" id="ARBA00022475"/>
    </source>
</evidence>
<evidence type="ECO:0000313" key="11">
    <source>
        <dbReference type="Proteomes" id="UP000610558"/>
    </source>
</evidence>
<dbReference type="PANTHER" id="PTHR38035:SF1">
    <property type="entry name" value="ANCILLARY SECYEG TRANSLOCON SUBUNIT"/>
    <property type="match status" value="1"/>
</dbReference>
<dbReference type="RefSeq" id="WP_190762983.1">
    <property type="nucleotide sequence ID" value="NZ_JACXLD010000002.1"/>
</dbReference>
<comment type="caution">
    <text evidence="10">The sequence shown here is derived from an EMBL/GenBank/DDBJ whole genome shotgun (WGS) entry which is preliminary data.</text>
</comment>